<feature type="domain" description="AB hydrolase-1" evidence="1">
    <location>
        <begin position="3"/>
        <end position="147"/>
    </location>
</feature>
<accession>A0A517XUL9</accession>
<dbReference type="Pfam" id="PF12697">
    <property type="entry name" value="Abhydrolase_6"/>
    <property type="match status" value="1"/>
</dbReference>
<dbReference type="RefSeq" id="WP_145239945.1">
    <property type="nucleotide sequence ID" value="NZ_CP036273.1"/>
</dbReference>
<dbReference type="Gene3D" id="3.40.50.1820">
    <property type="entry name" value="alpha/beta hydrolase"/>
    <property type="match status" value="1"/>
</dbReference>
<sequence>MLILHVHGLGRKPLSMLGLAAALRRAGHRTRFFGYSPTLESVPRIVARLARLMRQLRGPVGLVGHSLGGLLLRRALADVPALNVRRLVLLGSPNPPARAAILASRFAPFRWLTRDCGRFLRSSEAVPVPTVPYTLVAGTAGATGRWSPFGNEPNDGLVSVAETRILPADEPLLVPALHTFLMDHPAVQSAVVAAMITRS</sequence>
<keyword evidence="2" id="KW-0378">Hydrolase</keyword>
<evidence type="ECO:0000313" key="2">
    <source>
        <dbReference type="EMBL" id="QDU21184.1"/>
    </source>
</evidence>
<evidence type="ECO:0000259" key="1">
    <source>
        <dbReference type="Pfam" id="PF12697"/>
    </source>
</evidence>
<gene>
    <name evidence="2" type="ORF">ETAA1_31490</name>
</gene>
<dbReference type="SUPFAM" id="SSF53474">
    <property type="entry name" value="alpha/beta-Hydrolases"/>
    <property type="match status" value="1"/>
</dbReference>
<dbReference type="PANTHER" id="PTHR37946">
    <property type="entry name" value="SLL1969 PROTEIN"/>
    <property type="match status" value="1"/>
</dbReference>
<dbReference type="InterPro" id="IPR000073">
    <property type="entry name" value="AB_hydrolase_1"/>
</dbReference>
<dbReference type="EMBL" id="CP036273">
    <property type="protein sequence ID" value="QDU21184.1"/>
    <property type="molecule type" value="Genomic_DNA"/>
</dbReference>
<keyword evidence="3" id="KW-1185">Reference proteome</keyword>
<dbReference type="Proteomes" id="UP000319576">
    <property type="component" value="Chromosome"/>
</dbReference>
<dbReference type="GO" id="GO:0016787">
    <property type="term" value="F:hydrolase activity"/>
    <property type="evidence" value="ECO:0007669"/>
    <property type="project" value="UniProtKB-KW"/>
</dbReference>
<dbReference type="KEGG" id="uli:ETAA1_31490"/>
<dbReference type="InterPro" id="IPR029058">
    <property type="entry name" value="AB_hydrolase_fold"/>
</dbReference>
<dbReference type="OrthoDB" id="556502at2"/>
<proteinExistence type="predicted"/>
<dbReference type="PANTHER" id="PTHR37946:SF1">
    <property type="entry name" value="SLL1969 PROTEIN"/>
    <property type="match status" value="1"/>
</dbReference>
<name>A0A517XUL9_9BACT</name>
<protein>
    <submittedName>
        <fullName evidence="2">Alpha/beta hydrolase family protein</fullName>
    </submittedName>
</protein>
<reference evidence="2 3" key="1">
    <citation type="submission" date="2019-02" db="EMBL/GenBank/DDBJ databases">
        <title>Deep-cultivation of Planctomycetes and their phenomic and genomic characterization uncovers novel biology.</title>
        <authorList>
            <person name="Wiegand S."/>
            <person name="Jogler M."/>
            <person name="Boedeker C."/>
            <person name="Pinto D."/>
            <person name="Vollmers J."/>
            <person name="Rivas-Marin E."/>
            <person name="Kohn T."/>
            <person name="Peeters S.H."/>
            <person name="Heuer A."/>
            <person name="Rast P."/>
            <person name="Oberbeckmann S."/>
            <person name="Bunk B."/>
            <person name="Jeske O."/>
            <person name="Meyerdierks A."/>
            <person name="Storesund J.E."/>
            <person name="Kallscheuer N."/>
            <person name="Luecker S."/>
            <person name="Lage O.M."/>
            <person name="Pohl T."/>
            <person name="Merkel B.J."/>
            <person name="Hornburger P."/>
            <person name="Mueller R.-W."/>
            <person name="Bruemmer F."/>
            <person name="Labrenz M."/>
            <person name="Spormann A.M."/>
            <person name="Op den Camp H."/>
            <person name="Overmann J."/>
            <person name="Amann R."/>
            <person name="Jetten M.S.M."/>
            <person name="Mascher T."/>
            <person name="Medema M.H."/>
            <person name="Devos D.P."/>
            <person name="Kaster A.-K."/>
            <person name="Ovreas L."/>
            <person name="Rohde M."/>
            <person name="Galperin M.Y."/>
            <person name="Jogler C."/>
        </authorList>
    </citation>
    <scope>NUCLEOTIDE SEQUENCE [LARGE SCALE GENOMIC DNA]</scope>
    <source>
        <strain evidence="2 3">ETA_A1</strain>
    </source>
</reference>
<evidence type="ECO:0000313" key="3">
    <source>
        <dbReference type="Proteomes" id="UP000319576"/>
    </source>
</evidence>
<organism evidence="2 3">
    <name type="scientific">Urbifossiella limnaea</name>
    <dbReference type="NCBI Taxonomy" id="2528023"/>
    <lineage>
        <taxon>Bacteria</taxon>
        <taxon>Pseudomonadati</taxon>
        <taxon>Planctomycetota</taxon>
        <taxon>Planctomycetia</taxon>
        <taxon>Gemmatales</taxon>
        <taxon>Gemmataceae</taxon>
        <taxon>Urbifossiella</taxon>
    </lineage>
</organism>
<dbReference type="AlphaFoldDB" id="A0A517XUL9"/>